<dbReference type="Proteomes" id="UP000887565">
    <property type="component" value="Unplaced"/>
</dbReference>
<dbReference type="AlphaFoldDB" id="A0A915HX13"/>
<keyword evidence="1" id="KW-1133">Transmembrane helix</keyword>
<keyword evidence="1" id="KW-0472">Membrane</keyword>
<organism evidence="2 3">
    <name type="scientific">Romanomermis culicivorax</name>
    <name type="common">Nematode worm</name>
    <dbReference type="NCBI Taxonomy" id="13658"/>
    <lineage>
        <taxon>Eukaryota</taxon>
        <taxon>Metazoa</taxon>
        <taxon>Ecdysozoa</taxon>
        <taxon>Nematoda</taxon>
        <taxon>Enoplea</taxon>
        <taxon>Dorylaimia</taxon>
        <taxon>Mermithida</taxon>
        <taxon>Mermithoidea</taxon>
        <taxon>Mermithidae</taxon>
        <taxon>Romanomermis</taxon>
    </lineage>
</organism>
<reference evidence="3" key="1">
    <citation type="submission" date="2022-11" db="UniProtKB">
        <authorList>
            <consortium name="WormBaseParasite"/>
        </authorList>
    </citation>
    <scope>IDENTIFICATION</scope>
</reference>
<feature type="transmembrane region" description="Helical" evidence="1">
    <location>
        <begin position="109"/>
        <end position="130"/>
    </location>
</feature>
<evidence type="ECO:0000313" key="3">
    <source>
        <dbReference type="WBParaSite" id="nRc.2.0.1.t06424-RA"/>
    </source>
</evidence>
<proteinExistence type="predicted"/>
<protein>
    <submittedName>
        <fullName evidence="3">Uncharacterized protein</fullName>
    </submittedName>
</protein>
<name>A0A915HX13_ROMCU</name>
<accession>A0A915HX13</accession>
<dbReference type="OMA" id="RAICILM"/>
<dbReference type="WBParaSite" id="nRc.2.0.1.t06424-RA">
    <property type="protein sequence ID" value="nRc.2.0.1.t06424-RA"/>
    <property type="gene ID" value="nRc.2.0.1.g06424"/>
</dbReference>
<evidence type="ECO:0000256" key="1">
    <source>
        <dbReference type="SAM" id="Phobius"/>
    </source>
</evidence>
<evidence type="ECO:0000313" key="2">
    <source>
        <dbReference type="Proteomes" id="UP000887565"/>
    </source>
</evidence>
<keyword evidence="1" id="KW-0812">Transmembrane</keyword>
<keyword evidence="2" id="KW-1185">Reference proteome</keyword>
<sequence>MRRLRSGASAYRAICILMTALPEKCSIMTNFYSKAVIKMHLQKLLVIVSFSEHHVERCISVLKNLPKVGPLLQKPLKEWLVQQKEKLHRPVGAGAASQTPHRQSLVQILFEYFVVCFVAFFVVSLINSLAQNYHKRLFQRQKKKL</sequence>